<evidence type="ECO:0000259" key="4">
    <source>
        <dbReference type="PROSITE" id="PS01124"/>
    </source>
</evidence>
<evidence type="ECO:0000313" key="5">
    <source>
        <dbReference type="EMBL" id="OCA87100.1"/>
    </source>
</evidence>
<dbReference type="GO" id="GO:0003700">
    <property type="term" value="F:DNA-binding transcription factor activity"/>
    <property type="evidence" value="ECO:0007669"/>
    <property type="project" value="InterPro"/>
</dbReference>
<dbReference type="PANTHER" id="PTHR43280">
    <property type="entry name" value="ARAC-FAMILY TRANSCRIPTIONAL REGULATOR"/>
    <property type="match status" value="1"/>
</dbReference>
<dbReference type="InterPro" id="IPR018062">
    <property type="entry name" value="HTH_AraC-typ_CS"/>
</dbReference>
<dbReference type="InterPro" id="IPR018060">
    <property type="entry name" value="HTH_AraC"/>
</dbReference>
<dbReference type="PANTHER" id="PTHR43280:SF2">
    <property type="entry name" value="HTH-TYPE TRANSCRIPTIONAL REGULATOR EXSA"/>
    <property type="match status" value="1"/>
</dbReference>
<dbReference type="PROSITE" id="PS00041">
    <property type="entry name" value="HTH_ARAC_FAMILY_1"/>
    <property type="match status" value="1"/>
</dbReference>
<name>A0A1B9AT87_9BACI</name>
<sequence>MKYTVCLENVDSTSYPLLKKWLKEKYEQQFFIQTDSYSGKATHIKIFQISELNDWLKVYRLMKRQNCFYILLLDQRWQHTSPLAIRLQAHSLVFNPVKKSAFIRSMDDVLKLLKKKPAVHFQLEGEKIISAGHTVENEPLENYVLRQLLHQNIQSENVMMDALSIFKKNTFPNAVCYVEGFAHLDCDPADENHSSQLICSYFNQAFTGKVSRLYFIPLRKSMLVLFRQPESICSLKGWQEGRKLFERIIEILLTKHRIQIYIGVGSLYNDPHLLHHSFKEAEIARSLPPFHEVSLRYYEEISKEPDIKKSTVFIHTHFGEEMTARDVARHVNLSYSHFIRLFKKETGNNFSEYVTFVRLRNGVRMLRQTGYTIEEIADMTGFNTPNYFSSTFKKFVGATPRDFRLTKEIVFA</sequence>
<dbReference type="AlphaFoldDB" id="A0A1B9AT87"/>
<evidence type="ECO:0000313" key="6">
    <source>
        <dbReference type="Proteomes" id="UP000092578"/>
    </source>
</evidence>
<protein>
    <recommendedName>
        <fullName evidence="4">HTH araC/xylS-type domain-containing protein</fullName>
    </recommendedName>
</protein>
<keyword evidence="3" id="KW-0804">Transcription</keyword>
<dbReference type="InterPro" id="IPR009057">
    <property type="entry name" value="Homeodomain-like_sf"/>
</dbReference>
<dbReference type="EMBL" id="MAYT01000023">
    <property type="protein sequence ID" value="OCA87100.1"/>
    <property type="molecule type" value="Genomic_DNA"/>
</dbReference>
<organism evidence="5 6">
    <name type="scientific">Pseudobacillus wudalianchiensis</name>
    <dbReference type="NCBI Taxonomy" id="1743143"/>
    <lineage>
        <taxon>Bacteria</taxon>
        <taxon>Bacillati</taxon>
        <taxon>Bacillota</taxon>
        <taxon>Bacilli</taxon>
        <taxon>Bacillales</taxon>
        <taxon>Bacillaceae</taxon>
        <taxon>Pseudobacillus</taxon>
    </lineage>
</organism>
<keyword evidence="2" id="KW-0238">DNA-binding</keyword>
<dbReference type="Proteomes" id="UP000092578">
    <property type="component" value="Unassembled WGS sequence"/>
</dbReference>
<dbReference type="PROSITE" id="PS01124">
    <property type="entry name" value="HTH_ARAC_FAMILY_2"/>
    <property type="match status" value="1"/>
</dbReference>
<dbReference type="RefSeq" id="WP_065410552.1">
    <property type="nucleotide sequence ID" value="NZ_MAYT01000023.1"/>
</dbReference>
<evidence type="ECO:0000256" key="3">
    <source>
        <dbReference type="ARBA" id="ARBA00023163"/>
    </source>
</evidence>
<evidence type="ECO:0000256" key="1">
    <source>
        <dbReference type="ARBA" id="ARBA00023015"/>
    </source>
</evidence>
<accession>A0A1B9AT87</accession>
<comment type="caution">
    <text evidence="5">The sequence shown here is derived from an EMBL/GenBank/DDBJ whole genome shotgun (WGS) entry which is preliminary data.</text>
</comment>
<keyword evidence="1" id="KW-0805">Transcription regulation</keyword>
<feature type="domain" description="HTH araC/xylS-type" evidence="4">
    <location>
        <begin position="308"/>
        <end position="406"/>
    </location>
</feature>
<keyword evidence="6" id="KW-1185">Reference proteome</keyword>
<dbReference type="SMART" id="SM00342">
    <property type="entry name" value="HTH_ARAC"/>
    <property type="match status" value="1"/>
</dbReference>
<dbReference type="Pfam" id="PF12833">
    <property type="entry name" value="HTH_18"/>
    <property type="match status" value="1"/>
</dbReference>
<dbReference type="GO" id="GO:0043565">
    <property type="term" value="F:sequence-specific DNA binding"/>
    <property type="evidence" value="ECO:0007669"/>
    <property type="project" value="InterPro"/>
</dbReference>
<dbReference type="Gene3D" id="1.10.10.60">
    <property type="entry name" value="Homeodomain-like"/>
    <property type="match status" value="2"/>
</dbReference>
<proteinExistence type="predicted"/>
<reference evidence="6" key="1">
    <citation type="submission" date="2016-05" db="EMBL/GenBank/DDBJ databases">
        <authorList>
            <person name="Liu B."/>
            <person name="Wang J."/>
            <person name="Zhu Y."/>
            <person name="Liu G."/>
            <person name="Chen Q."/>
            <person name="Chen Z."/>
            <person name="Lan J."/>
            <person name="Che J."/>
            <person name="Ge C."/>
            <person name="Shi H."/>
            <person name="Pan Z."/>
            <person name="Liu X."/>
        </authorList>
    </citation>
    <scope>NUCLEOTIDE SEQUENCE [LARGE SCALE GENOMIC DNA]</scope>
    <source>
        <strain evidence="6">FJAT-27215</strain>
    </source>
</reference>
<evidence type="ECO:0000256" key="2">
    <source>
        <dbReference type="ARBA" id="ARBA00023125"/>
    </source>
</evidence>
<dbReference type="InterPro" id="IPR020449">
    <property type="entry name" value="Tscrpt_reg_AraC-type_HTH"/>
</dbReference>
<dbReference type="PRINTS" id="PR00032">
    <property type="entry name" value="HTHARAC"/>
</dbReference>
<gene>
    <name evidence="5" type="ORF">A8F95_07440</name>
</gene>
<dbReference type="SUPFAM" id="SSF46689">
    <property type="entry name" value="Homeodomain-like"/>
    <property type="match status" value="2"/>
</dbReference>